<accession>A0ABS1VRE4</accession>
<evidence type="ECO:0000313" key="2">
    <source>
        <dbReference type="EMBL" id="MBL7257291.1"/>
    </source>
</evidence>
<keyword evidence="3" id="KW-1185">Reference proteome</keyword>
<dbReference type="Proteomes" id="UP000598996">
    <property type="component" value="Unassembled WGS sequence"/>
</dbReference>
<proteinExistence type="predicted"/>
<gene>
    <name evidence="2" type="ORF">JKJ07_23625</name>
</gene>
<reference evidence="2 3" key="1">
    <citation type="submission" date="2021-01" db="EMBL/GenBank/DDBJ databases">
        <title>Actinoplanes sp. nov. LDG1-01 isolated from lichen.</title>
        <authorList>
            <person name="Saeng-In P."/>
            <person name="Phongsopitanun W."/>
            <person name="Kanchanasin P."/>
            <person name="Yuki M."/>
            <person name="Kudo T."/>
            <person name="Ohkuma M."/>
            <person name="Tanasupawat S."/>
        </authorList>
    </citation>
    <scope>NUCLEOTIDE SEQUENCE [LARGE SCALE GENOMIC DNA]</scope>
    <source>
        <strain evidence="2 3">LDG1-01</strain>
    </source>
</reference>
<organism evidence="2 3">
    <name type="scientific">Paractinoplanes lichenicola</name>
    <dbReference type="NCBI Taxonomy" id="2802976"/>
    <lineage>
        <taxon>Bacteria</taxon>
        <taxon>Bacillati</taxon>
        <taxon>Actinomycetota</taxon>
        <taxon>Actinomycetes</taxon>
        <taxon>Micromonosporales</taxon>
        <taxon>Micromonosporaceae</taxon>
        <taxon>Paractinoplanes</taxon>
    </lineage>
</organism>
<name>A0ABS1VRE4_9ACTN</name>
<evidence type="ECO:0000313" key="3">
    <source>
        <dbReference type="Proteomes" id="UP000598996"/>
    </source>
</evidence>
<dbReference type="EMBL" id="JAENHO010000006">
    <property type="protein sequence ID" value="MBL7257291.1"/>
    <property type="molecule type" value="Genomic_DNA"/>
</dbReference>
<feature type="compositionally biased region" description="Polar residues" evidence="1">
    <location>
        <begin position="136"/>
        <end position="145"/>
    </location>
</feature>
<sequence length="188" mass="20472">MKAERSITAVRHSAGRTIDELTKFATAVLTARRYPHAEQVGAQLRSLTPLFNLVLATRAAGAPALLVGTRDMQIGLHLDYDMNAEENLSVPPMDLLEELPADAQVEVTVQVTQEVAPALAELVRKADGKPALITLTVTPAEQPEQSDVPESDVPPEAEPSDTPEDRPRPEDSIPQQKTPDEEMTQPLR</sequence>
<comment type="caution">
    <text evidence="2">The sequence shown here is derived from an EMBL/GenBank/DDBJ whole genome shotgun (WGS) entry which is preliminary data.</text>
</comment>
<feature type="compositionally biased region" description="Acidic residues" evidence="1">
    <location>
        <begin position="147"/>
        <end position="162"/>
    </location>
</feature>
<feature type="region of interest" description="Disordered" evidence="1">
    <location>
        <begin position="136"/>
        <end position="188"/>
    </location>
</feature>
<evidence type="ECO:0000256" key="1">
    <source>
        <dbReference type="SAM" id="MobiDB-lite"/>
    </source>
</evidence>
<dbReference type="RefSeq" id="WP_202993865.1">
    <property type="nucleotide sequence ID" value="NZ_JAENHO010000006.1"/>
</dbReference>
<protein>
    <submittedName>
        <fullName evidence="2">Uncharacterized protein</fullName>
    </submittedName>
</protein>